<dbReference type="PANTHER" id="PTHR34512:SF30">
    <property type="entry name" value="OUTER MEMBRANE PROTEIN ASSEMBLY FACTOR BAMB"/>
    <property type="match status" value="1"/>
</dbReference>
<accession>A0ABW4S4S4</accession>
<dbReference type="PROSITE" id="PS51257">
    <property type="entry name" value="PROKAR_LIPOPROTEIN"/>
    <property type="match status" value="1"/>
</dbReference>
<dbReference type="InterPro" id="IPR002372">
    <property type="entry name" value="PQQ_rpt_dom"/>
</dbReference>
<dbReference type="RefSeq" id="WP_390260897.1">
    <property type="nucleotide sequence ID" value="NZ_JBHUGH010000006.1"/>
</dbReference>
<dbReference type="EMBL" id="JBHUGH010000006">
    <property type="protein sequence ID" value="MFD1912343.1"/>
    <property type="molecule type" value="Genomic_DNA"/>
</dbReference>
<evidence type="ECO:0000259" key="1">
    <source>
        <dbReference type="Pfam" id="PF13360"/>
    </source>
</evidence>
<dbReference type="Proteomes" id="UP001597353">
    <property type="component" value="Unassembled WGS sequence"/>
</dbReference>
<name>A0ABW4S4S4_9RHOB</name>
<dbReference type="Gene3D" id="2.130.10.10">
    <property type="entry name" value="YVTN repeat-like/Quinoprotein amine dehydrogenase"/>
    <property type="match status" value="1"/>
</dbReference>
<sequence>MKRIQGFGLCAVMCVLAACSQEDPPLPGERVSLRDGQELVAPEINTMRPLSLTAPVVNAEWAQRGGSPAHRIAHPAFSTQPQRIWSAPVGQGEDRQFRITADPVLSGGRVFTLDARATVTATGLNGATLWTRDMTPPAEAAARVSGGALAAADGRLFVATAFGRLVALDAATGAELWTQRFAAPVTAPPTVADGTVYVVATDNTAWALDAATGRERWQVSGTPSTAGFLGGAAPAVTQRLALLPYSSNELIAVLPGSGSRLWSTTVAGTRPGRAWATVTDITGDPVIEGNTVYVGNASGRVMALDLDNGTTRWTAREGAYGPVWPAGDSLFLVSDEGQLVRLDAATGGRIWAVDLPYFLTERERRRNEIVAHYGPVLAGGRLWLASNDGALRSFDPLNGALLSQVEIPGGAAANPIVAGSTMYVVGRNGQLHAFR</sequence>
<evidence type="ECO:0000313" key="3">
    <source>
        <dbReference type="Proteomes" id="UP001597353"/>
    </source>
</evidence>
<keyword evidence="3" id="KW-1185">Reference proteome</keyword>
<gene>
    <name evidence="2" type="ORF">ACFSGJ_08955</name>
</gene>
<proteinExistence type="predicted"/>
<feature type="domain" description="Pyrrolo-quinoline quinone repeat" evidence="1">
    <location>
        <begin position="117"/>
        <end position="352"/>
    </location>
</feature>
<comment type="caution">
    <text evidence="2">The sequence shown here is derived from an EMBL/GenBank/DDBJ whole genome shotgun (WGS) entry which is preliminary data.</text>
</comment>
<organism evidence="2 3">
    <name type="scientific">Halodurantibacterium flavum</name>
    <dbReference type="NCBI Taxonomy" id="1382802"/>
    <lineage>
        <taxon>Bacteria</taxon>
        <taxon>Pseudomonadati</taxon>
        <taxon>Pseudomonadota</taxon>
        <taxon>Alphaproteobacteria</taxon>
        <taxon>Rhodobacterales</taxon>
        <taxon>Paracoccaceae</taxon>
        <taxon>Halodurantibacterium</taxon>
    </lineage>
</organism>
<dbReference type="SUPFAM" id="SSF50998">
    <property type="entry name" value="Quinoprotein alcohol dehydrogenase-like"/>
    <property type="match status" value="1"/>
</dbReference>
<dbReference type="Pfam" id="PF13360">
    <property type="entry name" value="PQQ_2"/>
    <property type="match status" value="1"/>
</dbReference>
<dbReference type="InterPro" id="IPR015943">
    <property type="entry name" value="WD40/YVTN_repeat-like_dom_sf"/>
</dbReference>
<dbReference type="PANTHER" id="PTHR34512">
    <property type="entry name" value="CELL SURFACE PROTEIN"/>
    <property type="match status" value="1"/>
</dbReference>
<dbReference type="InterPro" id="IPR018391">
    <property type="entry name" value="PQQ_b-propeller_rpt"/>
</dbReference>
<evidence type="ECO:0000313" key="2">
    <source>
        <dbReference type="EMBL" id="MFD1912343.1"/>
    </source>
</evidence>
<dbReference type="InterPro" id="IPR011047">
    <property type="entry name" value="Quinoprotein_ADH-like_sf"/>
</dbReference>
<protein>
    <submittedName>
        <fullName evidence="2">PQQ-binding-like beta-propeller repeat protein</fullName>
    </submittedName>
</protein>
<dbReference type="SMART" id="SM00564">
    <property type="entry name" value="PQQ"/>
    <property type="match status" value="6"/>
</dbReference>
<reference evidence="3" key="1">
    <citation type="journal article" date="2019" name="Int. J. Syst. Evol. Microbiol.">
        <title>The Global Catalogue of Microorganisms (GCM) 10K type strain sequencing project: providing services to taxonomists for standard genome sequencing and annotation.</title>
        <authorList>
            <consortium name="The Broad Institute Genomics Platform"/>
            <consortium name="The Broad Institute Genome Sequencing Center for Infectious Disease"/>
            <person name="Wu L."/>
            <person name="Ma J."/>
        </authorList>
    </citation>
    <scope>NUCLEOTIDE SEQUENCE [LARGE SCALE GENOMIC DNA]</scope>
    <source>
        <strain evidence="3">CGMCC 4.7242</strain>
    </source>
</reference>